<feature type="non-terminal residue" evidence="1">
    <location>
        <position position="76"/>
    </location>
</feature>
<protein>
    <submittedName>
        <fullName evidence="1">Uncharacterized protein</fullName>
    </submittedName>
</protein>
<dbReference type="EMBL" id="ML994647">
    <property type="protein sequence ID" value="KAF2182655.1"/>
    <property type="molecule type" value="Genomic_DNA"/>
</dbReference>
<reference evidence="1" key="1">
    <citation type="journal article" date="2020" name="Stud. Mycol.">
        <title>101 Dothideomycetes genomes: a test case for predicting lifestyles and emergence of pathogens.</title>
        <authorList>
            <person name="Haridas S."/>
            <person name="Albert R."/>
            <person name="Binder M."/>
            <person name="Bloem J."/>
            <person name="Labutti K."/>
            <person name="Salamov A."/>
            <person name="Andreopoulos B."/>
            <person name="Baker S."/>
            <person name="Barry K."/>
            <person name="Bills G."/>
            <person name="Bluhm B."/>
            <person name="Cannon C."/>
            <person name="Castanera R."/>
            <person name="Culley D."/>
            <person name="Daum C."/>
            <person name="Ezra D."/>
            <person name="Gonzalez J."/>
            <person name="Henrissat B."/>
            <person name="Kuo A."/>
            <person name="Liang C."/>
            <person name="Lipzen A."/>
            <person name="Lutzoni F."/>
            <person name="Magnuson J."/>
            <person name="Mondo S."/>
            <person name="Nolan M."/>
            <person name="Ohm R."/>
            <person name="Pangilinan J."/>
            <person name="Park H.-J."/>
            <person name="Ramirez L."/>
            <person name="Alfaro M."/>
            <person name="Sun H."/>
            <person name="Tritt A."/>
            <person name="Yoshinaga Y."/>
            <person name="Zwiers L.-H."/>
            <person name="Turgeon B."/>
            <person name="Goodwin S."/>
            <person name="Spatafora J."/>
            <person name="Crous P."/>
            <person name="Grigoriev I."/>
        </authorList>
    </citation>
    <scope>NUCLEOTIDE SEQUENCE</scope>
    <source>
        <strain evidence="1">CBS 207.26</strain>
    </source>
</reference>
<feature type="non-terminal residue" evidence="1">
    <location>
        <position position="1"/>
    </location>
</feature>
<dbReference type="OrthoDB" id="3798579at2759"/>
<evidence type="ECO:0000313" key="2">
    <source>
        <dbReference type="Proteomes" id="UP000800200"/>
    </source>
</evidence>
<organism evidence="1 2">
    <name type="scientific">Zopfia rhizophila CBS 207.26</name>
    <dbReference type="NCBI Taxonomy" id="1314779"/>
    <lineage>
        <taxon>Eukaryota</taxon>
        <taxon>Fungi</taxon>
        <taxon>Dikarya</taxon>
        <taxon>Ascomycota</taxon>
        <taxon>Pezizomycotina</taxon>
        <taxon>Dothideomycetes</taxon>
        <taxon>Dothideomycetes incertae sedis</taxon>
        <taxon>Zopfiaceae</taxon>
        <taxon>Zopfia</taxon>
    </lineage>
</organism>
<evidence type="ECO:0000313" key="1">
    <source>
        <dbReference type="EMBL" id="KAF2182655.1"/>
    </source>
</evidence>
<dbReference type="Proteomes" id="UP000800200">
    <property type="component" value="Unassembled WGS sequence"/>
</dbReference>
<name>A0A6A6DV59_9PEZI</name>
<keyword evidence="2" id="KW-1185">Reference proteome</keyword>
<dbReference type="AlphaFoldDB" id="A0A6A6DV59"/>
<gene>
    <name evidence="1" type="ORF">K469DRAFT_496705</name>
</gene>
<accession>A0A6A6DV59</accession>
<sequence>EGSLEEKLIRGFQCAEILEKRLTVDPVRLRMVRLLLYRHYSQLCCDVGRNPELLSRRSRGRDTASIAIDALLEQIY</sequence>
<proteinExistence type="predicted"/>